<keyword evidence="2" id="KW-1185">Reference proteome</keyword>
<sequence>MFFGILERHCSWIVIEHDDSKTQAKRDDDDDSYASIYLLPLLSSCSFRFGLQKAASLLSILLPVFAFPRVIRQHGMLPRSPSRSLWMGIPTENNATRRASSSPRFTTVQQIVEEGCNLAAVDDIAAAIHRMLCLIQAEATAAAQ</sequence>
<gene>
    <name evidence="1" type="ORF">MUK42_05614</name>
</gene>
<evidence type="ECO:0000313" key="2">
    <source>
        <dbReference type="Proteomes" id="UP001055439"/>
    </source>
</evidence>
<dbReference type="AlphaFoldDB" id="A0A9E7ETJ4"/>
<protein>
    <submittedName>
        <fullName evidence="1">Uncharacterized protein</fullName>
    </submittedName>
</protein>
<dbReference type="Proteomes" id="UP001055439">
    <property type="component" value="Chromosome 10"/>
</dbReference>
<accession>A0A9E7ETJ4</accession>
<organism evidence="1 2">
    <name type="scientific">Musa troglodytarum</name>
    <name type="common">fe'i banana</name>
    <dbReference type="NCBI Taxonomy" id="320322"/>
    <lineage>
        <taxon>Eukaryota</taxon>
        <taxon>Viridiplantae</taxon>
        <taxon>Streptophyta</taxon>
        <taxon>Embryophyta</taxon>
        <taxon>Tracheophyta</taxon>
        <taxon>Spermatophyta</taxon>
        <taxon>Magnoliopsida</taxon>
        <taxon>Liliopsida</taxon>
        <taxon>Zingiberales</taxon>
        <taxon>Musaceae</taxon>
        <taxon>Musa</taxon>
    </lineage>
</organism>
<proteinExistence type="predicted"/>
<evidence type="ECO:0000313" key="1">
    <source>
        <dbReference type="EMBL" id="URD82325.1"/>
    </source>
</evidence>
<dbReference type="EMBL" id="CP097503">
    <property type="protein sequence ID" value="URD82325.1"/>
    <property type="molecule type" value="Genomic_DNA"/>
</dbReference>
<name>A0A9E7ETJ4_9LILI</name>
<dbReference type="OrthoDB" id="684567at2759"/>
<reference evidence="1" key="1">
    <citation type="submission" date="2022-05" db="EMBL/GenBank/DDBJ databases">
        <title>The Musa troglodytarum L. genome provides insights into the mechanism of non-climacteric behaviour and enrichment of carotenoids.</title>
        <authorList>
            <person name="Wang J."/>
        </authorList>
    </citation>
    <scope>NUCLEOTIDE SEQUENCE</scope>
    <source>
        <tissue evidence="1">Leaf</tissue>
    </source>
</reference>